<organism evidence="5 6">
    <name type="scientific">Streptomyces thermoviolaceus subsp. thermoviolaceus</name>
    <dbReference type="NCBI Taxonomy" id="66860"/>
    <lineage>
        <taxon>Bacteria</taxon>
        <taxon>Bacillati</taxon>
        <taxon>Actinomycetota</taxon>
        <taxon>Actinomycetes</taxon>
        <taxon>Kitasatosporales</taxon>
        <taxon>Streptomycetaceae</taxon>
        <taxon>Streptomyces</taxon>
    </lineage>
</organism>
<proteinExistence type="predicted"/>
<name>A0ABX0Z141_STRTL</name>
<comment type="caution">
    <text evidence="5">The sequence shown here is derived from an EMBL/GenBank/DDBJ whole genome shotgun (WGS) entry which is preliminary data.</text>
</comment>
<evidence type="ECO:0000256" key="2">
    <source>
        <dbReference type="SAM" id="SignalP"/>
    </source>
</evidence>
<feature type="signal peptide" evidence="2">
    <location>
        <begin position="1"/>
        <end position="44"/>
    </location>
</feature>
<dbReference type="CDD" id="cd04084">
    <property type="entry name" value="CBM6_xylanase-like"/>
    <property type="match status" value="1"/>
</dbReference>
<dbReference type="SUPFAM" id="SSF49785">
    <property type="entry name" value="Galactose-binding domain-like"/>
    <property type="match status" value="1"/>
</dbReference>
<feature type="chain" id="PRO_5045421606" evidence="2">
    <location>
        <begin position="45"/>
        <end position="831"/>
    </location>
</feature>
<evidence type="ECO:0000313" key="5">
    <source>
        <dbReference type="EMBL" id="NJP17106.1"/>
    </source>
</evidence>
<dbReference type="InterPro" id="IPR000601">
    <property type="entry name" value="PKD_dom"/>
</dbReference>
<gene>
    <name evidence="5" type="ORF">HCJ95_23225</name>
</gene>
<sequence>MRTGRTGIPGGRRRRTPLRTALALASAALLAGTTLTLTAPQAGASGTPGTAATAAAEDFQQVTLAKGAAEVGEPMSLAVLPDRSVLHTSRDGTLRLTDAAGNTEVAGKLDVYSHDEEGLQGVGVDPDFATNRYIYLYYAPPLDTPAGDAPETGTAEDFAPFDGVNRLSRFVLKTDGTLDLASETKILDVPTSRGICCHVGGDIDFDADGNLYLSTGDDSNPFQSDGFTPIDERSDRNPAFDAQRTAGNTNDLRGKILRIKVNEDGSYSIPDGNLFPPGTPKTRPEIYAMGFRNPFRFSVDKETGILYVGDYGPDAGAADPKRGPAGQVEFARVTGPGNFGWPYCVGANEAYVDYDFATGTSGEPFDCDAPKNDSPHNTGLTDLPPAQPAWIPYDGPSVPEFGDGSESPMGGPVYHYDPELDSPVKFPESYDGDFFAGEFGRQWIKRIVTDDDGTVQSINPFPWSGTQVMDMAFGPDGALYVLDYGLSWFGGDENSALYRIENATDGHSPVAQAAADRTSGKAPLKVSFSSAGTSDQDGDALTYHWDFGDGTTSTAANPKHTYRSNGTYTATLTVTDPSGRTGSAGVQVVVGNTAPTVTLQLPEDGQLFDFGDAVPFKVKVTDPEDGKNIDCSKVTVTFVLGHDSHGHPLTSAQGCSGTIQTSNDGGHDENANIFGVFDAQYTDNGGGGQAPLTTHTTHVTQPRHRQAEHFGDSSGVTVLDQSAAHGGKTVGDISDGDWISFTPYVLKNATTITARVSSAGQGGTLEVRAGSAKGTLLGKATVPATGGWDTYQDVTASLSRAPKGTTTLYLVFKGGSGDSLFHLDDFTFTTG</sequence>
<dbReference type="InterPro" id="IPR011042">
    <property type="entry name" value="6-blade_b-propeller_TolB-like"/>
</dbReference>
<keyword evidence="1 2" id="KW-0732">Signal</keyword>
<dbReference type="Pfam" id="PF18911">
    <property type="entry name" value="PKD_4"/>
    <property type="match status" value="1"/>
</dbReference>
<dbReference type="EMBL" id="JAATEL010000033">
    <property type="protein sequence ID" value="NJP17106.1"/>
    <property type="molecule type" value="Genomic_DNA"/>
</dbReference>
<reference evidence="5 6" key="1">
    <citation type="submission" date="2020-03" db="EMBL/GenBank/DDBJ databases">
        <title>WGS of actinomycetes isolated from Thailand.</title>
        <authorList>
            <person name="Thawai C."/>
        </authorList>
    </citation>
    <scope>NUCLEOTIDE SEQUENCE [LARGE SCALE GENOMIC DNA]</scope>
    <source>
        <strain evidence="5 6">NBRC 13905</strain>
    </source>
</reference>
<dbReference type="SUPFAM" id="SSF50952">
    <property type="entry name" value="Soluble quinoprotein glucose dehydrogenase"/>
    <property type="match status" value="1"/>
</dbReference>
<dbReference type="Pfam" id="PF03422">
    <property type="entry name" value="CBM_6"/>
    <property type="match status" value="1"/>
</dbReference>
<dbReference type="PROSITE" id="PS50093">
    <property type="entry name" value="PKD"/>
    <property type="match status" value="1"/>
</dbReference>
<feature type="domain" description="CBM6" evidence="4">
    <location>
        <begin position="703"/>
        <end position="829"/>
    </location>
</feature>
<dbReference type="InterPro" id="IPR022409">
    <property type="entry name" value="PKD/Chitinase_dom"/>
</dbReference>
<dbReference type="PROSITE" id="PS51318">
    <property type="entry name" value="TAT"/>
    <property type="match status" value="1"/>
</dbReference>
<dbReference type="SMART" id="SM00089">
    <property type="entry name" value="PKD"/>
    <property type="match status" value="1"/>
</dbReference>
<dbReference type="PANTHER" id="PTHR19328">
    <property type="entry name" value="HEDGEHOG-INTERACTING PROTEIN"/>
    <property type="match status" value="1"/>
</dbReference>
<dbReference type="Gene3D" id="2.120.10.30">
    <property type="entry name" value="TolB, C-terminal domain"/>
    <property type="match status" value="1"/>
</dbReference>
<evidence type="ECO:0000313" key="6">
    <source>
        <dbReference type="Proteomes" id="UP000635996"/>
    </source>
</evidence>
<accession>A0ABX0Z141</accession>
<dbReference type="InterPro" id="IPR013783">
    <property type="entry name" value="Ig-like_fold"/>
</dbReference>
<dbReference type="InterPro" id="IPR011041">
    <property type="entry name" value="Quinoprot_gluc/sorb_DH_b-prop"/>
</dbReference>
<keyword evidence="6" id="KW-1185">Reference proteome</keyword>
<dbReference type="Pfam" id="PF07995">
    <property type="entry name" value="GSDH"/>
    <property type="match status" value="1"/>
</dbReference>
<evidence type="ECO:0000259" key="3">
    <source>
        <dbReference type="PROSITE" id="PS50093"/>
    </source>
</evidence>
<dbReference type="SMART" id="SM00606">
    <property type="entry name" value="CBD_IV"/>
    <property type="match status" value="1"/>
</dbReference>
<dbReference type="InterPro" id="IPR035986">
    <property type="entry name" value="PKD_dom_sf"/>
</dbReference>
<dbReference type="InterPro" id="IPR005084">
    <property type="entry name" value="CBM6"/>
</dbReference>
<dbReference type="InterPro" id="IPR008979">
    <property type="entry name" value="Galactose-bd-like_sf"/>
</dbReference>
<dbReference type="PANTHER" id="PTHR19328:SF75">
    <property type="entry name" value="ALDOSE SUGAR DEHYDROGENASE YLII"/>
    <property type="match status" value="1"/>
</dbReference>
<dbReference type="InterPro" id="IPR012938">
    <property type="entry name" value="Glc/Sorbosone_DH"/>
</dbReference>
<evidence type="ECO:0000256" key="1">
    <source>
        <dbReference type="ARBA" id="ARBA00022729"/>
    </source>
</evidence>
<dbReference type="PROSITE" id="PS51175">
    <property type="entry name" value="CBM6"/>
    <property type="match status" value="1"/>
</dbReference>
<feature type="domain" description="PKD" evidence="3">
    <location>
        <begin position="509"/>
        <end position="590"/>
    </location>
</feature>
<dbReference type="Gene3D" id="2.60.120.260">
    <property type="entry name" value="Galactose-binding domain-like"/>
    <property type="match status" value="1"/>
</dbReference>
<dbReference type="Gene3D" id="2.60.40.10">
    <property type="entry name" value="Immunoglobulins"/>
    <property type="match status" value="1"/>
</dbReference>
<protein>
    <submittedName>
        <fullName evidence="5">Carbohydrate-binding protein</fullName>
    </submittedName>
</protein>
<dbReference type="SUPFAM" id="SSF49299">
    <property type="entry name" value="PKD domain"/>
    <property type="match status" value="1"/>
</dbReference>
<dbReference type="CDD" id="cd00146">
    <property type="entry name" value="PKD"/>
    <property type="match status" value="1"/>
</dbReference>
<evidence type="ECO:0000259" key="4">
    <source>
        <dbReference type="PROSITE" id="PS51175"/>
    </source>
</evidence>
<dbReference type="InterPro" id="IPR006311">
    <property type="entry name" value="TAT_signal"/>
</dbReference>
<dbReference type="Proteomes" id="UP000635996">
    <property type="component" value="Unassembled WGS sequence"/>
</dbReference>
<dbReference type="InterPro" id="IPR006584">
    <property type="entry name" value="Cellulose-bd_IV"/>
</dbReference>